<name>A0A9Q1QNH9_9CARY</name>
<dbReference type="EMBL" id="JAKOGI010000022">
    <property type="protein sequence ID" value="KAJ8449278.1"/>
    <property type="molecule type" value="Genomic_DNA"/>
</dbReference>
<evidence type="ECO:0000313" key="4">
    <source>
        <dbReference type="Proteomes" id="UP001153076"/>
    </source>
</evidence>
<dbReference type="Proteomes" id="UP001153076">
    <property type="component" value="Unassembled WGS sequence"/>
</dbReference>
<dbReference type="OrthoDB" id="1899990at2759"/>
<gene>
    <name evidence="3" type="ORF">Cgig2_002410</name>
</gene>
<comment type="caution">
    <text evidence="3">The sequence shown here is derived from an EMBL/GenBank/DDBJ whole genome shotgun (WGS) entry which is preliminary data.</text>
</comment>
<feature type="domain" description="S1 motif" evidence="2">
    <location>
        <begin position="553"/>
        <end position="602"/>
    </location>
</feature>
<feature type="region of interest" description="Disordered" evidence="1">
    <location>
        <begin position="314"/>
        <end position="373"/>
    </location>
</feature>
<dbReference type="GO" id="GO:0003676">
    <property type="term" value="F:nucleic acid binding"/>
    <property type="evidence" value="ECO:0007669"/>
    <property type="project" value="InterPro"/>
</dbReference>
<dbReference type="PANTHER" id="PTHR47600:SF1">
    <property type="entry name" value="NUCLEIC ACID-BINDING, OB-FOLD-LIKE PROTEIN"/>
    <property type="match status" value="1"/>
</dbReference>
<dbReference type="InterPro" id="IPR012340">
    <property type="entry name" value="NA-bd_OB-fold"/>
</dbReference>
<feature type="compositionally biased region" description="Basic and acidic residues" evidence="1">
    <location>
        <begin position="314"/>
        <end position="336"/>
    </location>
</feature>
<reference evidence="3" key="1">
    <citation type="submission" date="2022-04" db="EMBL/GenBank/DDBJ databases">
        <title>Carnegiea gigantea Genome sequencing and assembly v2.</title>
        <authorList>
            <person name="Copetti D."/>
            <person name="Sanderson M.J."/>
            <person name="Burquez A."/>
            <person name="Wojciechowski M.F."/>
        </authorList>
    </citation>
    <scope>NUCLEOTIDE SEQUENCE</scope>
    <source>
        <strain evidence="3">SGP5-SGP5p</strain>
        <tissue evidence="3">Aerial part</tissue>
    </source>
</reference>
<feature type="region of interest" description="Disordered" evidence="1">
    <location>
        <begin position="1"/>
        <end position="22"/>
    </location>
</feature>
<dbReference type="Gene3D" id="2.40.50.140">
    <property type="entry name" value="Nucleic acid-binding proteins"/>
    <property type="match status" value="1"/>
</dbReference>
<dbReference type="InterPro" id="IPR003029">
    <property type="entry name" value="S1_domain"/>
</dbReference>
<feature type="region of interest" description="Disordered" evidence="1">
    <location>
        <begin position="129"/>
        <end position="152"/>
    </location>
</feature>
<evidence type="ECO:0000256" key="1">
    <source>
        <dbReference type="SAM" id="MobiDB-lite"/>
    </source>
</evidence>
<protein>
    <recommendedName>
        <fullName evidence="2">S1 motif domain-containing protein</fullName>
    </recommendedName>
</protein>
<dbReference type="AlphaFoldDB" id="A0A9Q1QNH9"/>
<keyword evidence="4" id="KW-1185">Reference proteome</keyword>
<feature type="compositionally biased region" description="Acidic residues" evidence="1">
    <location>
        <begin position="345"/>
        <end position="372"/>
    </location>
</feature>
<dbReference type="SUPFAM" id="SSF50249">
    <property type="entry name" value="Nucleic acid-binding proteins"/>
    <property type="match status" value="1"/>
</dbReference>
<feature type="compositionally biased region" description="Low complexity" evidence="1">
    <location>
        <begin position="1"/>
        <end position="17"/>
    </location>
</feature>
<evidence type="ECO:0000259" key="2">
    <source>
        <dbReference type="Pfam" id="PF00575"/>
    </source>
</evidence>
<dbReference type="PANTHER" id="PTHR47600">
    <property type="entry name" value="NUCLEIC ACID-BINDING, OB-FOLD-LIKE PROTEIN"/>
    <property type="match status" value="1"/>
</dbReference>
<proteinExistence type="predicted"/>
<feature type="region of interest" description="Disordered" evidence="1">
    <location>
        <begin position="603"/>
        <end position="625"/>
    </location>
</feature>
<accession>A0A9Q1QNH9</accession>
<evidence type="ECO:0000313" key="3">
    <source>
        <dbReference type="EMBL" id="KAJ8449278.1"/>
    </source>
</evidence>
<sequence>MGKLSLSSTSSSTLPRPFLSPPLPVSRAWRKLSFSPLNNPKKFSVFASKDEDSSKKLDQWDLMELKFGRMHGEDPKLTMAKIMGRKVDPDASYMEIEKNFYKNKGKMVEVKEVPFDVPEKLGSTKAKNGLNLVKPEPKKGIKVGGGEDTSNLPEIRKPSCTSTKKVGSATESNVQNVILRKPTVYNENDGKVESSSRLSTKPNLTLSMRTEPVQEKFCGSTLLKRPEPIKMAEGHGVENENNLMNGSAYNGPTKGEAKDFESGLTNGQQDAITGFDGSMLRKPKAGVRRSIEGTRYVAVSNRMAGIVGDIVDPESRRDLVSTQDEQREGSHTDPSKKVMPYPIGEGDDSIESESFDGESEEDSESSVGENEEDKLLLSQPLKDIADTDWKWVEQHFIAGHRVEVELISCGPGGFVVSFGSLIGYLPYSNLAATTKFLSFASWLRKNGLSPFQCSRNLGIIGNGEVPNPSTFLESSSLVGFSRKAYLTADMELEDLFRIYEQERMQYLSSFIGKHIKVNILFANKKSRRLIFSVNPVGEEEIVEKKRSLMAKLSIGDVVKCCITKITYHGIFVEVEGVPAMIQQSEVPWDANLDPASCLKTGQPDPLNEASECTVGNSRSNGGSEAAWADSEWPEVDSLVKALQEIDGVQSVNKGRFFLSPGLHPTFQVYMASVFEDQYKLLARSANKAQEVIVRACLGKEEMKSAVLQCINGVKP</sequence>
<feature type="compositionally biased region" description="Polar residues" evidence="1">
    <location>
        <begin position="613"/>
        <end position="622"/>
    </location>
</feature>
<organism evidence="3 4">
    <name type="scientific">Carnegiea gigantea</name>
    <dbReference type="NCBI Taxonomy" id="171969"/>
    <lineage>
        <taxon>Eukaryota</taxon>
        <taxon>Viridiplantae</taxon>
        <taxon>Streptophyta</taxon>
        <taxon>Embryophyta</taxon>
        <taxon>Tracheophyta</taxon>
        <taxon>Spermatophyta</taxon>
        <taxon>Magnoliopsida</taxon>
        <taxon>eudicotyledons</taxon>
        <taxon>Gunneridae</taxon>
        <taxon>Pentapetalae</taxon>
        <taxon>Caryophyllales</taxon>
        <taxon>Cactineae</taxon>
        <taxon>Cactaceae</taxon>
        <taxon>Cactoideae</taxon>
        <taxon>Echinocereeae</taxon>
        <taxon>Carnegiea</taxon>
    </lineage>
</organism>
<dbReference type="Pfam" id="PF00575">
    <property type="entry name" value="S1"/>
    <property type="match status" value="1"/>
</dbReference>